<evidence type="ECO:0008006" key="4">
    <source>
        <dbReference type="Google" id="ProtNLM"/>
    </source>
</evidence>
<reference evidence="2" key="1">
    <citation type="submission" date="2017-08" db="EMBL/GenBank/DDBJ databases">
        <authorList>
            <person name="Imhoff J.F."/>
            <person name="Rahn T."/>
            <person name="Kuenzel S."/>
            <person name="Neulinger S.C."/>
        </authorList>
    </citation>
    <scope>NUCLEOTIDE SEQUENCE</scope>
    <source>
        <strain evidence="2">DSM 11080</strain>
    </source>
</reference>
<dbReference type="InterPro" id="IPR008886">
    <property type="entry name" value="UPF0227/Esterase_YqiA"/>
</dbReference>
<dbReference type="EMBL" id="NRSJ01000020">
    <property type="protein sequence ID" value="MBK1705278.1"/>
    <property type="molecule type" value="Genomic_DNA"/>
</dbReference>
<dbReference type="AlphaFoldDB" id="A0AAJ0U4S0"/>
<sequence>MAQIIYLHGFASGPKPQSPKVALLRTLGHAVHCLDTQGGYRPEDYQRAAAALHLAHSSPTSSPDPSTGSAPDSPTHSLPDLLVGSSLGGFWARRLGLRLGLPWIGLNPALRPSATLARYGGRLQRFDVDAHFSWRAEDALAYRPLEAETLSGTAPGLILVAEDDDVVDAQETLALAGDCERLVLPRGGHELANTADYADTLARFIERITVAAP</sequence>
<keyword evidence="3" id="KW-1185">Reference proteome</keyword>
<dbReference type="PANTHER" id="PTHR35602:SF2">
    <property type="entry name" value="UPF0227 PROTEIN YCFP"/>
    <property type="match status" value="1"/>
</dbReference>
<feature type="compositionally biased region" description="Low complexity" evidence="1">
    <location>
        <begin position="54"/>
        <end position="75"/>
    </location>
</feature>
<dbReference type="SUPFAM" id="SSF53474">
    <property type="entry name" value="alpha/beta-Hydrolases"/>
    <property type="match status" value="1"/>
</dbReference>
<dbReference type="InterPro" id="IPR029058">
    <property type="entry name" value="AB_hydrolase_fold"/>
</dbReference>
<gene>
    <name evidence="2" type="ORF">CKO40_12170</name>
</gene>
<organism evidence="2 3">
    <name type="scientific">Halochromatium glycolicum</name>
    <dbReference type="NCBI Taxonomy" id="85075"/>
    <lineage>
        <taxon>Bacteria</taxon>
        <taxon>Pseudomonadati</taxon>
        <taxon>Pseudomonadota</taxon>
        <taxon>Gammaproteobacteria</taxon>
        <taxon>Chromatiales</taxon>
        <taxon>Chromatiaceae</taxon>
        <taxon>Halochromatium</taxon>
    </lineage>
</organism>
<evidence type="ECO:0000256" key="1">
    <source>
        <dbReference type="SAM" id="MobiDB-lite"/>
    </source>
</evidence>
<accession>A0AAJ0U4S0</accession>
<evidence type="ECO:0000313" key="3">
    <source>
        <dbReference type="Proteomes" id="UP001296776"/>
    </source>
</evidence>
<protein>
    <recommendedName>
        <fullName evidence="4">Esterase</fullName>
    </recommendedName>
</protein>
<dbReference type="Gene3D" id="3.40.50.1820">
    <property type="entry name" value="alpha/beta hydrolase"/>
    <property type="match status" value="1"/>
</dbReference>
<dbReference type="Pfam" id="PF05728">
    <property type="entry name" value="UPF0227"/>
    <property type="match status" value="1"/>
</dbReference>
<reference evidence="2" key="2">
    <citation type="journal article" date="2020" name="Microorganisms">
        <title>Osmotic Adaptation and Compatible Solute Biosynthesis of Phototrophic Bacteria as Revealed from Genome Analyses.</title>
        <authorList>
            <person name="Imhoff J.F."/>
            <person name="Rahn T."/>
            <person name="Kunzel S."/>
            <person name="Keller A."/>
            <person name="Neulinger S.C."/>
        </authorList>
    </citation>
    <scope>NUCLEOTIDE SEQUENCE</scope>
    <source>
        <strain evidence="2">DSM 11080</strain>
    </source>
</reference>
<evidence type="ECO:0000313" key="2">
    <source>
        <dbReference type="EMBL" id="MBK1705278.1"/>
    </source>
</evidence>
<comment type="caution">
    <text evidence="2">The sequence shown here is derived from an EMBL/GenBank/DDBJ whole genome shotgun (WGS) entry which is preliminary data.</text>
</comment>
<dbReference type="Proteomes" id="UP001296776">
    <property type="component" value="Unassembled WGS sequence"/>
</dbReference>
<feature type="region of interest" description="Disordered" evidence="1">
    <location>
        <begin position="54"/>
        <end position="77"/>
    </location>
</feature>
<dbReference type="RefSeq" id="WP_200346494.1">
    <property type="nucleotide sequence ID" value="NZ_NRSJ01000020.1"/>
</dbReference>
<name>A0AAJ0U4S0_9GAMM</name>
<proteinExistence type="predicted"/>
<dbReference type="PANTHER" id="PTHR35602">
    <property type="entry name" value="ESTERASE YQIA-RELATED"/>
    <property type="match status" value="1"/>
</dbReference>